<evidence type="ECO:0000313" key="5">
    <source>
        <dbReference type="EMBL" id="VVZ94622.1"/>
    </source>
</evidence>
<dbReference type="Pfam" id="PF01420">
    <property type="entry name" value="Methylase_S"/>
    <property type="match status" value="2"/>
</dbReference>
<comment type="similarity">
    <text evidence="1">Belongs to the type-I restriction system S methylase family.</text>
</comment>
<dbReference type="Gene3D" id="3.90.220.20">
    <property type="entry name" value="DNA methylase specificity domains"/>
    <property type="match status" value="2"/>
</dbReference>
<dbReference type="InterPro" id="IPR044946">
    <property type="entry name" value="Restrct_endonuc_typeI_TRD_sf"/>
</dbReference>
<evidence type="ECO:0000313" key="6">
    <source>
        <dbReference type="Proteomes" id="UP000326725"/>
    </source>
</evidence>
<organism evidence="5 6">
    <name type="scientific">Halomonas lysinitropha</name>
    <dbReference type="NCBI Taxonomy" id="2607506"/>
    <lineage>
        <taxon>Bacteria</taxon>
        <taxon>Pseudomonadati</taxon>
        <taxon>Pseudomonadota</taxon>
        <taxon>Gammaproteobacteria</taxon>
        <taxon>Oceanospirillales</taxon>
        <taxon>Halomonadaceae</taxon>
        <taxon>Halomonas</taxon>
    </lineage>
</organism>
<name>A0A5K1I684_9GAMM</name>
<protein>
    <submittedName>
        <fullName evidence="5">Type-1 restriction enzyme EcoKI specificity protein</fullName>
    </submittedName>
</protein>
<feature type="domain" description="Type I restriction modification DNA specificity" evidence="4">
    <location>
        <begin position="32"/>
        <end position="182"/>
    </location>
</feature>
<keyword evidence="6" id="KW-1185">Reference proteome</keyword>
<accession>A0A5K1I684</accession>
<dbReference type="GO" id="GO:0009307">
    <property type="term" value="P:DNA restriction-modification system"/>
    <property type="evidence" value="ECO:0007669"/>
    <property type="project" value="UniProtKB-KW"/>
</dbReference>
<dbReference type="InterPro" id="IPR052021">
    <property type="entry name" value="Type-I_RS_S_subunit"/>
</dbReference>
<dbReference type="RefSeq" id="WP_151442398.1">
    <property type="nucleotide sequence ID" value="NZ_CABVOU010000021.1"/>
</dbReference>
<reference evidence="5 6" key="1">
    <citation type="submission" date="2019-09" db="EMBL/GenBank/DDBJ databases">
        <authorList>
            <person name="Criscuolo A."/>
        </authorList>
    </citation>
    <scope>NUCLEOTIDE SEQUENCE [LARGE SCALE GENOMIC DNA]</scope>
    <source>
        <strain evidence="6">3(2)</strain>
    </source>
</reference>
<evidence type="ECO:0000259" key="4">
    <source>
        <dbReference type="Pfam" id="PF01420"/>
    </source>
</evidence>
<dbReference type="AlphaFoldDB" id="A0A5K1I684"/>
<evidence type="ECO:0000256" key="1">
    <source>
        <dbReference type="ARBA" id="ARBA00010923"/>
    </source>
</evidence>
<dbReference type="EMBL" id="CABVOU010000021">
    <property type="protein sequence ID" value="VVZ94622.1"/>
    <property type="molecule type" value="Genomic_DNA"/>
</dbReference>
<sequence length="441" mass="49291">MSNYPELLALECMVSDLRDGTHGTHERTESGVPFLSAKNITDSGFVTWNEDDDKITERDYQALNSSFTLKSGDLLLTIVGSLGRRAIFFGEKVTFQRSVAYIRPRKEKVFPKYLFYAVGHESFRRAMIQRSNATAQAGLYLGELAKINVGWFPINEQRLIAHILDTLDTQIQKTDALIAKLEKVKEGLLHDLLTRGIGENGQLRPNSEQAPELYKESPLGLIPKPWNTAKLSELILEHNSGLYTPKSNYGRGTPMLGVSSLYAMDVLQNQELRRAPIPNSMLDKYILNEGDIVYGESSLVLNGIAKTVVVGELGEGKGFEWHTRRIRVDKSTAHPGFISAQLSHFQSVRNKIMSVATQTALTGMTTKDFFSVSVVLPNINEQKIIFRRLGQLDERIEKESSKLTKLKSLKKGLMDDLLTGRVRVTPLLDQAQTQAQPTTPA</sequence>
<dbReference type="GO" id="GO:0003677">
    <property type="term" value="F:DNA binding"/>
    <property type="evidence" value="ECO:0007669"/>
    <property type="project" value="UniProtKB-KW"/>
</dbReference>
<feature type="domain" description="Type I restriction modification DNA specificity" evidence="4">
    <location>
        <begin position="283"/>
        <end position="406"/>
    </location>
</feature>
<keyword evidence="2" id="KW-0680">Restriction system</keyword>
<keyword evidence="3" id="KW-0238">DNA-binding</keyword>
<evidence type="ECO:0000256" key="3">
    <source>
        <dbReference type="ARBA" id="ARBA00023125"/>
    </source>
</evidence>
<dbReference type="InterPro" id="IPR000055">
    <property type="entry name" value="Restrct_endonuc_typeI_TRD"/>
</dbReference>
<dbReference type="Gene3D" id="1.10.287.1120">
    <property type="entry name" value="Bipartite methylase S protein"/>
    <property type="match status" value="1"/>
</dbReference>
<dbReference type="SUPFAM" id="SSF116734">
    <property type="entry name" value="DNA methylase specificity domain"/>
    <property type="match status" value="2"/>
</dbReference>
<dbReference type="PANTHER" id="PTHR30408">
    <property type="entry name" value="TYPE-1 RESTRICTION ENZYME ECOKI SPECIFICITY PROTEIN"/>
    <property type="match status" value="1"/>
</dbReference>
<dbReference type="Proteomes" id="UP000326725">
    <property type="component" value="Unassembled WGS sequence"/>
</dbReference>
<dbReference type="CDD" id="cd17246">
    <property type="entry name" value="RMtype1_S_SonII-TRD2-CR2_like"/>
    <property type="match status" value="1"/>
</dbReference>
<proteinExistence type="inferred from homology"/>
<dbReference type="PANTHER" id="PTHR30408:SF12">
    <property type="entry name" value="TYPE I RESTRICTION ENZYME MJAVIII SPECIFICITY SUBUNIT"/>
    <property type="match status" value="1"/>
</dbReference>
<evidence type="ECO:0000256" key="2">
    <source>
        <dbReference type="ARBA" id="ARBA00022747"/>
    </source>
</evidence>
<gene>
    <name evidence="5" type="primary">hsdS_2</name>
    <name evidence="5" type="ORF">HALO32_00677</name>
</gene>